<sequence>MLGFMMNHRTIRVGALAPLSRPGFLEAGRHIRAGVELAVTEINEAGGVDGRPLELLLRDTAGTPARAADAVRAFVDEGAVAVVGEYHSVVAHAAAGVAVEVGLPFVCSSAVLDAVVDAPTDMVARIAPAQSYCWRVYADFLVAAGYREVALVVQPDLYWSSGARVLKASLAERGVAVSVVEFDAWVVDALVADVVLLLVGYPEPAVSLVKAVRADPRLAGVRIGDPAGRVEFPEWAGLVGEAGADIPFLRYMPPELPPLGVRVAEGLAGLLGERPSFVAFEGYDAVQVVAEALRVGGLDRRGAAAGLGSPGLRVAGTRGTIGFSRDVGDVLQWAWPPVHVAA</sequence>
<evidence type="ECO:0000313" key="4">
    <source>
        <dbReference type="EMBL" id="MBR7835503.1"/>
    </source>
</evidence>
<dbReference type="AlphaFoldDB" id="A0A941ES55"/>
<dbReference type="Pfam" id="PF13458">
    <property type="entry name" value="Peripla_BP_6"/>
    <property type="match status" value="1"/>
</dbReference>
<reference evidence="4" key="1">
    <citation type="submission" date="2021-04" db="EMBL/GenBank/DDBJ databases">
        <title>Genome based classification of Actinospica acidithermotolerans sp. nov., an actinobacterium isolated from an Indonesian hot spring.</title>
        <authorList>
            <person name="Kusuma A.B."/>
            <person name="Putra K.E."/>
            <person name="Nafisah S."/>
            <person name="Loh J."/>
            <person name="Nouioui I."/>
            <person name="Goodfellow M."/>
        </authorList>
    </citation>
    <scope>NUCLEOTIDE SEQUENCE</scope>
    <source>
        <strain evidence="4">CSCA 57</strain>
    </source>
</reference>
<comment type="caution">
    <text evidence="4">The sequence shown here is derived from an EMBL/GenBank/DDBJ whole genome shotgun (WGS) entry which is preliminary data.</text>
</comment>
<keyword evidence="5" id="KW-1185">Reference proteome</keyword>
<organism evidence="4 5">
    <name type="scientific">Actinospica durhamensis</name>
    <dbReference type="NCBI Taxonomy" id="1508375"/>
    <lineage>
        <taxon>Bacteria</taxon>
        <taxon>Bacillati</taxon>
        <taxon>Actinomycetota</taxon>
        <taxon>Actinomycetes</taxon>
        <taxon>Catenulisporales</taxon>
        <taxon>Actinospicaceae</taxon>
        <taxon>Actinospica</taxon>
    </lineage>
</organism>
<proteinExistence type="inferred from homology"/>
<comment type="similarity">
    <text evidence="1">Belongs to the leucine-binding protein family.</text>
</comment>
<evidence type="ECO:0000256" key="2">
    <source>
        <dbReference type="ARBA" id="ARBA00022729"/>
    </source>
</evidence>
<keyword evidence="2" id="KW-0732">Signal</keyword>
<feature type="domain" description="Leucine-binding protein" evidence="3">
    <location>
        <begin position="10"/>
        <end position="328"/>
    </location>
</feature>
<gene>
    <name evidence="4" type="ORF">KDL01_19665</name>
</gene>
<dbReference type="InterPro" id="IPR028082">
    <property type="entry name" value="Peripla_BP_I"/>
</dbReference>
<dbReference type="PANTHER" id="PTHR30483:SF6">
    <property type="entry name" value="PERIPLASMIC BINDING PROTEIN OF ABC TRANSPORTER FOR NATURAL AMINO ACIDS"/>
    <property type="match status" value="1"/>
</dbReference>
<dbReference type="Proteomes" id="UP000675781">
    <property type="component" value="Unassembled WGS sequence"/>
</dbReference>
<dbReference type="SUPFAM" id="SSF53822">
    <property type="entry name" value="Periplasmic binding protein-like I"/>
    <property type="match status" value="1"/>
</dbReference>
<evidence type="ECO:0000313" key="5">
    <source>
        <dbReference type="Proteomes" id="UP000675781"/>
    </source>
</evidence>
<dbReference type="PANTHER" id="PTHR30483">
    <property type="entry name" value="LEUCINE-SPECIFIC-BINDING PROTEIN"/>
    <property type="match status" value="1"/>
</dbReference>
<dbReference type="InterPro" id="IPR051010">
    <property type="entry name" value="BCAA_transport"/>
</dbReference>
<evidence type="ECO:0000259" key="3">
    <source>
        <dbReference type="Pfam" id="PF13458"/>
    </source>
</evidence>
<name>A0A941ES55_9ACTN</name>
<dbReference type="Gene3D" id="3.40.50.2300">
    <property type="match status" value="2"/>
</dbReference>
<dbReference type="EMBL" id="JAGSOG010000097">
    <property type="protein sequence ID" value="MBR7835503.1"/>
    <property type="molecule type" value="Genomic_DNA"/>
</dbReference>
<evidence type="ECO:0000256" key="1">
    <source>
        <dbReference type="ARBA" id="ARBA00010062"/>
    </source>
</evidence>
<protein>
    <submittedName>
        <fullName evidence="4">ABC transporter substrate-binding protein</fullName>
    </submittedName>
</protein>
<dbReference type="InterPro" id="IPR028081">
    <property type="entry name" value="Leu-bd"/>
</dbReference>
<accession>A0A941ES55</accession>